<evidence type="ECO:0000256" key="6">
    <source>
        <dbReference type="SAM" id="Phobius"/>
    </source>
</evidence>
<protein>
    <submittedName>
        <fullName evidence="9">Competence protein ComEC</fullName>
    </submittedName>
</protein>
<evidence type="ECO:0000256" key="3">
    <source>
        <dbReference type="ARBA" id="ARBA00022692"/>
    </source>
</evidence>
<feature type="transmembrane region" description="Helical" evidence="6">
    <location>
        <begin position="489"/>
        <end position="512"/>
    </location>
</feature>
<feature type="transmembrane region" description="Helical" evidence="6">
    <location>
        <begin position="100"/>
        <end position="118"/>
    </location>
</feature>
<sequence>MRHRATEKGVKGEDFAAPASELGGGMHRDGKVSEFSDNAYSGFLPPDKGRRFRFWSERFWFQVQDQWRRDCDFNNAMLLWSAFLLALGAATYIYLPDEPVWWLLLLMCLMFGGIAFRAAKRGKSFTVPVLFASFLFGLSAACLHGQFGGTPILTSSMSTTFIGRLEQIEYRSADERWTIAIENIEGLAISNTPRKLLLIRRAKEPKFQAGDRIEAWARLIPLQRQAFPGSFDYGRYLWARQIGGQGYLGRRVKLLADGAGATNISLWLDVWMRIEQVRSNMASYLFAHMEVGPAGLASALVVGKRDYLTVETKDALRLSGLAHILAISGLHMALVTLTIFGGVRLAGSFIEPLVLRYDIKKLAAWAALLAATCYLVLSGHGVATIRAYVMMVIFLGAILAGRPALTMHNVALALIILVLFQPFSIVEPGLQMSFGATVALIAGYRSLEGMTKWRAWGGRFAGNVRDDFNRQIERQGSVIHRGVMQIVRWFAGLCITALLAGLATTPFSIAFFHQMAPMGLIANLMAMPILSLIVMPSALISALLIPVGLQQWSLAVMEWGLEQIIYVAQWVVDISPQIALLVAGPAGLALASAVILTSIAIHPNRLAVGASLIAGAGLLVFNQLQMQPDIWIAENGRSIAVRDGKGHWVFAGIKEDRFLAQALLKADGDTRALPSIATRNQNSPAIGDASGEVRCDGDACRLNVSSNGLQWAAEPKREVWSVSLIKTMRAFAEECAVSDIVISALQVPESCSRPLLVVDKYRLKQHGSHFLWLPRSDASDRAARYSGELERKEKLVSYSSAPNMVKNDQPVVHRAGNLSANWLVWPDPDLKQVWHLPSGTVSKLKIKSSQPYAGRPWQKTTISEND</sequence>
<dbReference type="InterPro" id="IPR004477">
    <property type="entry name" value="ComEC_N"/>
</dbReference>
<organism evidence="9 10">
    <name type="scientific">Cohaesibacter gelatinilyticus</name>
    <dbReference type="NCBI Taxonomy" id="372072"/>
    <lineage>
        <taxon>Bacteria</taxon>
        <taxon>Pseudomonadati</taxon>
        <taxon>Pseudomonadota</taxon>
        <taxon>Alphaproteobacteria</taxon>
        <taxon>Hyphomicrobiales</taxon>
        <taxon>Cohaesibacteraceae</taxon>
    </lineage>
</organism>
<feature type="transmembrane region" description="Helical" evidence="6">
    <location>
        <begin position="284"/>
        <end position="302"/>
    </location>
</feature>
<keyword evidence="5 6" id="KW-0472">Membrane</keyword>
<accession>A0A285NEG4</accession>
<keyword evidence="10" id="KW-1185">Reference proteome</keyword>
<evidence type="ECO:0000313" key="9">
    <source>
        <dbReference type="EMBL" id="SNZ07840.1"/>
    </source>
</evidence>
<evidence type="ECO:0000259" key="8">
    <source>
        <dbReference type="Pfam" id="PF13567"/>
    </source>
</evidence>
<evidence type="ECO:0000256" key="2">
    <source>
        <dbReference type="ARBA" id="ARBA00022475"/>
    </source>
</evidence>
<feature type="transmembrane region" description="Helical" evidence="6">
    <location>
        <begin position="430"/>
        <end position="447"/>
    </location>
</feature>
<dbReference type="InterPro" id="IPR052159">
    <property type="entry name" value="Competence_DNA_uptake"/>
</dbReference>
<comment type="subcellular location">
    <subcellularLocation>
        <location evidence="1">Cell membrane</location>
        <topology evidence="1">Multi-pass membrane protein</topology>
    </subcellularLocation>
</comment>
<feature type="transmembrane region" description="Helical" evidence="6">
    <location>
        <begin position="578"/>
        <end position="599"/>
    </location>
</feature>
<name>A0A285NEG4_9HYPH</name>
<feature type="transmembrane region" description="Helical" evidence="6">
    <location>
        <begin position="125"/>
        <end position="147"/>
    </location>
</feature>
<feature type="transmembrane region" description="Helical" evidence="6">
    <location>
        <begin position="359"/>
        <end position="377"/>
    </location>
</feature>
<dbReference type="Pfam" id="PF13567">
    <property type="entry name" value="DUF4131"/>
    <property type="match status" value="1"/>
</dbReference>
<dbReference type="Pfam" id="PF03772">
    <property type="entry name" value="Competence"/>
    <property type="match status" value="1"/>
</dbReference>
<proteinExistence type="predicted"/>
<dbReference type="Proteomes" id="UP000219439">
    <property type="component" value="Unassembled WGS sequence"/>
</dbReference>
<keyword evidence="2" id="KW-1003">Cell membrane</keyword>
<evidence type="ECO:0000313" key="10">
    <source>
        <dbReference type="Proteomes" id="UP000219439"/>
    </source>
</evidence>
<keyword evidence="3 6" id="KW-0812">Transmembrane</keyword>
<evidence type="ECO:0000256" key="5">
    <source>
        <dbReference type="ARBA" id="ARBA00023136"/>
    </source>
</evidence>
<feature type="transmembrane region" description="Helical" evidence="6">
    <location>
        <begin position="322"/>
        <end position="347"/>
    </location>
</feature>
<dbReference type="PANTHER" id="PTHR30619">
    <property type="entry name" value="DNA INTERNALIZATION/COMPETENCE PROTEIN COMEC/REC2"/>
    <property type="match status" value="1"/>
</dbReference>
<dbReference type="PANTHER" id="PTHR30619:SF1">
    <property type="entry name" value="RECOMBINATION PROTEIN 2"/>
    <property type="match status" value="1"/>
</dbReference>
<gene>
    <name evidence="9" type="ORF">SAMN06265368_1296</name>
</gene>
<evidence type="ECO:0000259" key="7">
    <source>
        <dbReference type="Pfam" id="PF03772"/>
    </source>
</evidence>
<dbReference type="GO" id="GO:0005886">
    <property type="term" value="C:plasma membrane"/>
    <property type="evidence" value="ECO:0007669"/>
    <property type="project" value="UniProtKB-SubCell"/>
</dbReference>
<feature type="transmembrane region" description="Helical" evidence="6">
    <location>
        <begin position="76"/>
        <end position="94"/>
    </location>
</feature>
<dbReference type="InterPro" id="IPR025405">
    <property type="entry name" value="DUF4131"/>
</dbReference>
<dbReference type="OrthoDB" id="9790149at2"/>
<dbReference type="EMBL" id="OBEL01000001">
    <property type="protein sequence ID" value="SNZ07840.1"/>
    <property type="molecule type" value="Genomic_DNA"/>
</dbReference>
<evidence type="ECO:0000256" key="1">
    <source>
        <dbReference type="ARBA" id="ARBA00004651"/>
    </source>
</evidence>
<feature type="domain" description="DUF4131" evidence="8">
    <location>
        <begin position="98"/>
        <end position="249"/>
    </location>
</feature>
<feature type="transmembrane region" description="Helical" evidence="6">
    <location>
        <begin position="524"/>
        <end position="545"/>
    </location>
</feature>
<dbReference type="NCBIfam" id="TIGR00360">
    <property type="entry name" value="ComEC_N-term"/>
    <property type="match status" value="1"/>
</dbReference>
<reference evidence="9 10" key="1">
    <citation type="submission" date="2017-09" db="EMBL/GenBank/DDBJ databases">
        <authorList>
            <person name="Ehlers B."/>
            <person name="Leendertz F.H."/>
        </authorList>
    </citation>
    <scope>NUCLEOTIDE SEQUENCE [LARGE SCALE GENOMIC DNA]</scope>
    <source>
        <strain evidence="9 10">DSM 18289</strain>
    </source>
</reference>
<keyword evidence="4 6" id="KW-1133">Transmembrane helix</keyword>
<feature type="domain" description="ComEC/Rec2-related protein" evidence="7">
    <location>
        <begin position="300"/>
        <end position="597"/>
    </location>
</feature>
<evidence type="ECO:0000256" key="4">
    <source>
        <dbReference type="ARBA" id="ARBA00022989"/>
    </source>
</evidence>
<dbReference type="AlphaFoldDB" id="A0A285NEG4"/>
<feature type="transmembrane region" description="Helical" evidence="6">
    <location>
        <begin position="407"/>
        <end position="424"/>
    </location>
</feature>